<evidence type="ECO:0000313" key="5">
    <source>
        <dbReference type="EMBL" id="CAK8671337.1"/>
    </source>
</evidence>
<keyword evidence="6" id="KW-1185">Reference proteome</keyword>
<dbReference type="PANTHER" id="PTHR22761">
    <property type="entry name" value="CHARGED MULTIVESICULAR BODY PROTEIN"/>
    <property type="match status" value="1"/>
</dbReference>
<dbReference type="EMBL" id="CAWYQH010000001">
    <property type="protein sequence ID" value="CAK8671337.1"/>
    <property type="molecule type" value="Genomic_DNA"/>
</dbReference>
<protein>
    <recommendedName>
        <fullName evidence="7">Charged multivesicular body protein 4b</fullName>
    </recommendedName>
</protein>
<evidence type="ECO:0000256" key="1">
    <source>
        <dbReference type="ARBA" id="ARBA00004177"/>
    </source>
</evidence>
<feature type="region of interest" description="Disordered" evidence="4">
    <location>
        <begin position="178"/>
        <end position="217"/>
    </location>
</feature>
<gene>
    <name evidence="5" type="ORF">CVLEPA_LOCUS385</name>
</gene>
<comment type="subcellular location">
    <subcellularLocation>
        <location evidence="1">Endosome</location>
    </subcellularLocation>
</comment>
<dbReference type="Pfam" id="PF03357">
    <property type="entry name" value="Snf7"/>
    <property type="match status" value="1"/>
</dbReference>
<dbReference type="Gene3D" id="6.10.250.1710">
    <property type="match status" value="1"/>
</dbReference>
<evidence type="ECO:0000256" key="3">
    <source>
        <dbReference type="ARBA" id="ARBA00022753"/>
    </source>
</evidence>
<reference evidence="5 6" key="1">
    <citation type="submission" date="2024-02" db="EMBL/GenBank/DDBJ databases">
        <authorList>
            <person name="Daric V."/>
            <person name="Darras S."/>
        </authorList>
    </citation>
    <scope>NUCLEOTIDE SEQUENCE [LARGE SCALE GENOMIC DNA]</scope>
</reference>
<evidence type="ECO:0000256" key="2">
    <source>
        <dbReference type="ARBA" id="ARBA00006190"/>
    </source>
</evidence>
<dbReference type="Proteomes" id="UP001642483">
    <property type="component" value="Unassembled WGS sequence"/>
</dbReference>
<name>A0ABP0EVF3_CLALP</name>
<evidence type="ECO:0000313" key="6">
    <source>
        <dbReference type="Proteomes" id="UP001642483"/>
    </source>
</evidence>
<dbReference type="Gene3D" id="1.10.287.1060">
    <property type="entry name" value="ESAT-6-like"/>
    <property type="match status" value="1"/>
</dbReference>
<comment type="similarity">
    <text evidence="2">Belongs to the SNF7 family.</text>
</comment>
<proteinExistence type="inferred from homology"/>
<sequence>MSGFMKLFGGTKDKAPSAQDAIQQLRETTDMLQKKSDFLEKKIENEVKNAKHHGTKNKRMAIAALKRKKRYEKQLQNVDGTLSTVEFQLEALQNAQSNKQVLDTMKVGAQALKKAHGALSPDDVHDLMDDIVEQQEVADEITTALSTGIGHAEDVDEDDLMAELEELEQEEFNESILNIPNTDQLPDVPTDALPTKPAKAKKQEEDDELAELQMWAS</sequence>
<accession>A0ABP0EVF3</accession>
<dbReference type="InterPro" id="IPR005024">
    <property type="entry name" value="Snf7_fam"/>
</dbReference>
<organism evidence="5 6">
    <name type="scientific">Clavelina lepadiformis</name>
    <name type="common">Light-bulb sea squirt</name>
    <name type="synonym">Ascidia lepadiformis</name>
    <dbReference type="NCBI Taxonomy" id="159417"/>
    <lineage>
        <taxon>Eukaryota</taxon>
        <taxon>Metazoa</taxon>
        <taxon>Chordata</taxon>
        <taxon>Tunicata</taxon>
        <taxon>Ascidiacea</taxon>
        <taxon>Aplousobranchia</taxon>
        <taxon>Clavelinidae</taxon>
        <taxon>Clavelina</taxon>
    </lineage>
</organism>
<evidence type="ECO:0008006" key="7">
    <source>
        <dbReference type="Google" id="ProtNLM"/>
    </source>
</evidence>
<comment type="caution">
    <text evidence="5">The sequence shown here is derived from an EMBL/GenBank/DDBJ whole genome shotgun (WGS) entry which is preliminary data.</text>
</comment>
<keyword evidence="3" id="KW-0967">Endosome</keyword>
<evidence type="ECO:0000256" key="4">
    <source>
        <dbReference type="SAM" id="MobiDB-lite"/>
    </source>
</evidence>
<dbReference type="PANTHER" id="PTHR22761:SF10">
    <property type="entry name" value="GH13992P"/>
    <property type="match status" value="1"/>
</dbReference>